<dbReference type="AlphaFoldDB" id="A0A832N647"/>
<keyword evidence="3" id="KW-0847">Vitamin C</keyword>
<proteinExistence type="predicted"/>
<keyword evidence="6" id="KW-0408">Iron</keyword>
<dbReference type="PANTHER" id="PTHR12907">
    <property type="entry name" value="EGL NINE HOMOLOG-RELATED"/>
    <property type="match status" value="1"/>
</dbReference>
<dbReference type="InterPro" id="IPR005123">
    <property type="entry name" value="Oxoglu/Fe-dep_dioxygenase_dom"/>
</dbReference>
<reference evidence="8" key="1">
    <citation type="journal article" date="2020" name="mSystems">
        <title>Genome- and Community-Level Interaction Insights into Carbon Utilization and Element Cycling Functions of Hydrothermarchaeota in Hydrothermal Sediment.</title>
        <authorList>
            <person name="Zhou Z."/>
            <person name="Liu Y."/>
            <person name="Xu W."/>
            <person name="Pan J."/>
            <person name="Luo Z.H."/>
            <person name="Li M."/>
        </authorList>
    </citation>
    <scope>NUCLEOTIDE SEQUENCE [LARGE SCALE GENOMIC DNA]</scope>
    <source>
        <strain evidence="8">HyVt-505</strain>
    </source>
</reference>
<evidence type="ECO:0000256" key="4">
    <source>
        <dbReference type="ARBA" id="ARBA00022964"/>
    </source>
</evidence>
<keyword evidence="4" id="KW-0223">Dioxygenase</keyword>
<dbReference type="SMART" id="SM00702">
    <property type="entry name" value="P4Hc"/>
    <property type="match status" value="1"/>
</dbReference>
<evidence type="ECO:0000256" key="2">
    <source>
        <dbReference type="ARBA" id="ARBA00022723"/>
    </source>
</evidence>
<accession>A0A832N647</accession>
<dbReference type="PROSITE" id="PS51471">
    <property type="entry name" value="FE2OG_OXY"/>
    <property type="match status" value="1"/>
</dbReference>
<sequence>MKNPETIRQNKQQKLIDELVEQRISITPNFFDADLIASLHQELVDLEKQDQLRAAHIGKHQQRSHIRDIRGDAIHWINGETEAQKRFLAEMSQLQDALNQQLFLGLTELESHYAYYPPGMGYQKHLDSFQNNNLRRITIVVYLNPDWQAEDGGELLTYNTDEITNRVLPLGGTLVCFVSEEIPHQVAITKRERFSIAGWFRVRDTGG</sequence>
<evidence type="ECO:0000259" key="7">
    <source>
        <dbReference type="PROSITE" id="PS51471"/>
    </source>
</evidence>
<organism evidence="8">
    <name type="scientific">Candidatus Tenderia electrophaga</name>
    <dbReference type="NCBI Taxonomy" id="1748243"/>
    <lineage>
        <taxon>Bacteria</taxon>
        <taxon>Pseudomonadati</taxon>
        <taxon>Pseudomonadota</taxon>
        <taxon>Gammaproteobacteria</taxon>
        <taxon>Candidatus Tenderiales</taxon>
        <taxon>Candidatus Tenderiaceae</taxon>
        <taxon>Candidatus Tenderia</taxon>
    </lineage>
</organism>
<dbReference type="PANTHER" id="PTHR12907:SF26">
    <property type="entry name" value="HIF PROLYL HYDROXYLASE, ISOFORM C"/>
    <property type="match status" value="1"/>
</dbReference>
<dbReference type="GO" id="GO:0071456">
    <property type="term" value="P:cellular response to hypoxia"/>
    <property type="evidence" value="ECO:0007669"/>
    <property type="project" value="TreeGrafter"/>
</dbReference>
<dbReference type="GO" id="GO:0031418">
    <property type="term" value="F:L-ascorbic acid binding"/>
    <property type="evidence" value="ECO:0007669"/>
    <property type="project" value="UniProtKB-KW"/>
</dbReference>
<name>A0A832N647_9GAMM</name>
<keyword evidence="2" id="KW-0479">Metal-binding</keyword>
<dbReference type="Pfam" id="PF13640">
    <property type="entry name" value="2OG-FeII_Oxy_3"/>
    <property type="match status" value="1"/>
</dbReference>
<evidence type="ECO:0000256" key="1">
    <source>
        <dbReference type="ARBA" id="ARBA00001961"/>
    </source>
</evidence>
<dbReference type="InterPro" id="IPR044862">
    <property type="entry name" value="Pro_4_hyd_alph_FE2OG_OXY"/>
</dbReference>
<evidence type="ECO:0000313" key="8">
    <source>
        <dbReference type="EMBL" id="HHJ81410.1"/>
    </source>
</evidence>
<dbReference type="InterPro" id="IPR006620">
    <property type="entry name" value="Pro_4_hyd_alph"/>
</dbReference>
<gene>
    <name evidence="8" type="ORF">ENJ65_07225</name>
</gene>
<keyword evidence="5" id="KW-0560">Oxidoreductase</keyword>
<evidence type="ECO:0000256" key="5">
    <source>
        <dbReference type="ARBA" id="ARBA00023002"/>
    </source>
</evidence>
<dbReference type="GO" id="GO:0031543">
    <property type="term" value="F:peptidyl-proline dioxygenase activity"/>
    <property type="evidence" value="ECO:0007669"/>
    <property type="project" value="TreeGrafter"/>
</dbReference>
<dbReference type="Gene3D" id="2.60.120.620">
    <property type="entry name" value="q2cbj1_9rhob like domain"/>
    <property type="match status" value="1"/>
</dbReference>
<dbReference type="Proteomes" id="UP000885832">
    <property type="component" value="Unassembled WGS sequence"/>
</dbReference>
<dbReference type="InterPro" id="IPR051559">
    <property type="entry name" value="HIF_prolyl_hydroxylases"/>
</dbReference>
<comment type="cofactor">
    <cofactor evidence="1">
        <name>L-ascorbate</name>
        <dbReference type="ChEBI" id="CHEBI:38290"/>
    </cofactor>
</comment>
<evidence type="ECO:0000256" key="6">
    <source>
        <dbReference type="ARBA" id="ARBA00023004"/>
    </source>
</evidence>
<feature type="domain" description="Fe2OG dioxygenase" evidence="7">
    <location>
        <begin position="105"/>
        <end position="202"/>
    </location>
</feature>
<protein>
    <submittedName>
        <fullName evidence="8">2OG-Fe(II) oxygenase</fullName>
    </submittedName>
</protein>
<dbReference type="GO" id="GO:0008198">
    <property type="term" value="F:ferrous iron binding"/>
    <property type="evidence" value="ECO:0007669"/>
    <property type="project" value="TreeGrafter"/>
</dbReference>
<evidence type="ECO:0000256" key="3">
    <source>
        <dbReference type="ARBA" id="ARBA00022896"/>
    </source>
</evidence>
<dbReference type="EMBL" id="DRNF01000457">
    <property type="protein sequence ID" value="HHJ81410.1"/>
    <property type="molecule type" value="Genomic_DNA"/>
</dbReference>
<comment type="caution">
    <text evidence="8">The sequence shown here is derived from an EMBL/GenBank/DDBJ whole genome shotgun (WGS) entry which is preliminary data.</text>
</comment>